<keyword evidence="6" id="KW-1185">Reference proteome</keyword>
<protein>
    <recommendedName>
        <fullName evidence="4">Imelysin-like domain-containing protein</fullName>
    </recommendedName>
</protein>
<evidence type="ECO:0000256" key="2">
    <source>
        <dbReference type="ARBA" id="ARBA00022729"/>
    </source>
</evidence>
<evidence type="ECO:0000259" key="4">
    <source>
        <dbReference type="Pfam" id="PF09375"/>
    </source>
</evidence>
<dbReference type="AlphaFoldDB" id="A0A917KK36"/>
<keyword evidence="2 3" id="KW-0732">Signal</keyword>
<evidence type="ECO:0000313" key="5">
    <source>
        <dbReference type="EMBL" id="GGJ17723.1"/>
    </source>
</evidence>
<dbReference type="RefSeq" id="WP_188967510.1">
    <property type="nucleotide sequence ID" value="NZ_BMKW01000006.1"/>
</dbReference>
<organism evidence="5 6">
    <name type="scientific">Neoroseomonas lacus</name>
    <dbReference type="NCBI Taxonomy" id="287609"/>
    <lineage>
        <taxon>Bacteria</taxon>
        <taxon>Pseudomonadati</taxon>
        <taxon>Pseudomonadota</taxon>
        <taxon>Alphaproteobacteria</taxon>
        <taxon>Acetobacterales</taxon>
        <taxon>Acetobacteraceae</taxon>
        <taxon>Neoroseomonas</taxon>
    </lineage>
</organism>
<dbReference type="InterPro" id="IPR038352">
    <property type="entry name" value="Imelysin_sf"/>
</dbReference>
<sequence length="357" mass="37727">MTFRRALLAAALLLPVAAWAQPGPEAQREAIRRIVAGHVLPRHAAFTAAAHDFAAATAAVEANPSAATADAARAAWVRTALAFQGIRHLRFGPMDAFDRGFRIDLFPDTRNTITRDIAELLRGADPASITPEAFARGRVGAQGLPAAERLLFGAEAPRLLVADQAFRRSLLTAIGRNLQDMASGLEAAWTTQHPTEEVLLEGTPGGIYQTPQDGLLVLFKSLHGGIEFVTEREVARPLGPSLREAFPRRAEAWRSGQSLALVSAAIVALEELWRTGFAPLTSAAEPSLTGAIDAAFATAITAATRVTPGLEAAVADANGRPKVEALVQALNDTRHLLADRVAPAIGVPVGFNSTDGD</sequence>
<feature type="domain" description="Imelysin-like" evidence="4">
    <location>
        <begin position="40"/>
        <end position="335"/>
    </location>
</feature>
<evidence type="ECO:0000313" key="6">
    <source>
        <dbReference type="Proteomes" id="UP000661507"/>
    </source>
</evidence>
<dbReference type="CDD" id="cd14659">
    <property type="entry name" value="Imelysin-like_IPPA"/>
    <property type="match status" value="1"/>
</dbReference>
<reference evidence="5" key="2">
    <citation type="submission" date="2020-09" db="EMBL/GenBank/DDBJ databases">
        <authorList>
            <person name="Sun Q."/>
            <person name="Zhou Y."/>
        </authorList>
    </citation>
    <scope>NUCLEOTIDE SEQUENCE</scope>
    <source>
        <strain evidence="5">CGMCC 1.3617</strain>
    </source>
</reference>
<gene>
    <name evidence="5" type="ORF">GCM10011320_26290</name>
</gene>
<dbReference type="Pfam" id="PF09375">
    <property type="entry name" value="Peptidase_M75"/>
    <property type="match status" value="1"/>
</dbReference>
<dbReference type="Proteomes" id="UP000661507">
    <property type="component" value="Unassembled WGS sequence"/>
</dbReference>
<reference evidence="5" key="1">
    <citation type="journal article" date="2014" name="Int. J. Syst. Evol. Microbiol.">
        <title>Complete genome sequence of Corynebacterium casei LMG S-19264T (=DSM 44701T), isolated from a smear-ripened cheese.</title>
        <authorList>
            <consortium name="US DOE Joint Genome Institute (JGI-PGF)"/>
            <person name="Walter F."/>
            <person name="Albersmeier A."/>
            <person name="Kalinowski J."/>
            <person name="Ruckert C."/>
        </authorList>
    </citation>
    <scope>NUCLEOTIDE SEQUENCE</scope>
    <source>
        <strain evidence="5">CGMCC 1.3617</strain>
    </source>
</reference>
<dbReference type="InterPro" id="IPR034984">
    <property type="entry name" value="Imelysin-like_IPPA"/>
</dbReference>
<dbReference type="EMBL" id="BMKW01000006">
    <property type="protein sequence ID" value="GGJ17723.1"/>
    <property type="molecule type" value="Genomic_DNA"/>
</dbReference>
<feature type="chain" id="PRO_5036675558" description="Imelysin-like domain-containing protein" evidence="3">
    <location>
        <begin position="21"/>
        <end position="357"/>
    </location>
</feature>
<dbReference type="InterPro" id="IPR018976">
    <property type="entry name" value="Imelysin-like"/>
</dbReference>
<evidence type="ECO:0000256" key="1">
    <source>
        <dbReference type="ARBA" id="ARBA00004196"/>
    </source>
</evidence>
<name>A0A917KK36_9PROT</name>
<dbReference type="Gene3D" id="1.20.1420.20">
    <property type="entry name" value="M75 peptidase, HXXE motif"/>
    <property type="match status" value="1"/>
</dbReference>
<proteinExistence type="predicted"/>
<feature type="signal peptide" evidence="3">
    <location>
        <begin position="1"/>
        <end position="20"/>
    </location>
</feature>
<accession>A0A917KK36</accession>
<comment type="caution">
    <text evidence="5">The sequence shown here is derived from an EMBL/GenBank/DDBJ whole genome shotgun (WGS) entry which is preliminary data.</text>
</comment>
<evidence type="ECO:0000256" key="3">
    <source>
        <dbReference type="SAM" id="SignalP"/>
    </source>
</evidence>
<comment type="subcellular location">
    <subcellularLocation>
        <location evidence="1">Cell envelope</location>
    </subcellularLocation>
</comment>
<dbReference type="GO" id="GO:0030313">
    <property type="term" value="C:cell envelope"/>
    <property type="evidence" value="ECO:0007669"/>
    <property type="project" value="UniProtKB-SubCell"/>
</dbReference>